<feature type="domain" description="2Fe-2S ferredoxin-type" evidence="22">
    <location>
        <begin position="14"/>
        <end position="99"/>
    </location>
</feature>
<evidence type="ECO:0000313" key="24">
    <source>
        <dbReference type="EMBL" id="KUJ17908.1"/>
    </source>
</evidence>
<keyword evidence="13" id="KW-0520">NAD</keyword>
<feature type="binding site" evidence="20">
    <location>
        <position position="164"/>
    </location>
    <ligand>
        <name>[2Fe-2S] cluster</name>
        <dbReference type="ChEBI" id="CHEBI:190135"/>
        <label>2</label>
    </ligand>
</feature>
<dbReference type="GO" id="GO:0043546">
    <property type="term" value="F:molybdopterin cofactor binding"/>
    <property type="evidence" value="ECO:0007669"/>
    <property type="project" value="InterPro"/>
</dbReference>
<dbReference type="PANTHER" id="PTHR45444">
    <property type="entry name" value="XANTHINE DEHYDROGENASE"/>
    <property type="match status" value="1"/>
</dbReference>
<evidence type="ECO:0000256" key="8">
    <source>
        <dbReference type="ARBA" id="ARBA00022723"/>
    </source>
</evidence>
<feature type="binding site" evidence="20">
    <location>
        <position position="123"/>
    </location>
    <ligand>
        <name>[2Fe-2S] cluster</name>
        <dbReference type="ChEBI" id="CHEBI:190135"/>
        <label>2</label>
    </ligand>
</feature>
<feature type="binding site" evidence="19">
    <location>
        <position position="1037"/>
    </location>
    <ligand>
        <name>substrate</name>
    </ligand>
</feature>
<feature type="binding site" evidence="20">
    <location>
        <position position="890"/>
    </location>
    <ligand>
        <name>Mo-molybdopterin</name>
        <dbReference type="ChEBI" id="CHEBI:71302"/>
    </ligand>
    <ligandPart>
        <name>Mo</name>
        <dbReference type="ChEBI" id="CHEBI:28685"/>
    </ligandPart>
</feature>
<dbReference type="PROSITE" id="PS51085">
    <property type="entry name" value="2FE2S_FER_2"/>
    <property type="match status" value="1"/>
</dbReference>
<evidence type="ECO:0000256" key="2">
    <source>
        <dbReference type="ARBA" id="ARBA00004275"/>
    </source>
</evidence>
<dbReference type="PANTHER" id="PTHR45444:SF3">
    <property type="entry name" value="XANTHINE DEHYDROGENASE"/>
    <property type="match status" value="1"/>
</dbReference>
<feature type="compositionally biased region" description="Polar residues" evidence="21">
    <location>
        <begin position="294"/>
        <end position="304"/>
    </location>
</feature>
<evidence type="ECO:0000259" key="22">
    <source>
        <dbReference type="PROSITE" id="PS51085"/>
    </source>
</evidence>
<feature type="binding site" evidence="20">
    <location>
        <position position="81"/>
    </location>
    <ligand>
        <name>[2Fe-2S] cluster</name>
        <dbReference type="ChEBI" id="CHEBI:190135"/>
        <label>1</label>
    </ligand>
</feature>
<dbReference type="Gene3D" id="3.30.365.10">
    <property type="entry name" value="Aldehyde oxidase/xanthine dehydrogenase, molybdopterin binding domain"/>
    <property type="match status" value="4"/>
</dbReference>
<dbReference type="PIRSF" id="PIRSF000127">
    <property type="entry name" value="Xanthine_DH"/>
    <property type="match status" value="1"/>
</dbReference>
<dbReference type="Pfam" id="PF01315">
    <property type="entry name" value="Ald_Xan_dh_C"/>
    <property type="match status" value="1"/>
</dbReference>
<feature type="binding site" evidence="20">
    <location>
        <position position="1035"/>
    </location>
    <ligand>
        <name>Mo-molybdopterin</name>
        <dbReference type="ChEBI" id="CHEBI:71302"/>
    </ligand>
    <ligandPart>
        <name>Mo</name>
        <dbReference type="ChEBI" id="CHEBI:28685"/>
    </ligandPart>
</feature>
<evidence type="ECO:0000256" key="14">
    <source>
        <dbReference type="ARBA" id="ARBA00023140"/>
    </source>
</evidence>
<feature type="binding site" evidence="20">
    <location>
        <position position="61"/>
    </location>
    <ligand>
        <name>[2Fe-2S] cluster</name>
        <dbReference type="ChEBI" id="CHEBI:190135"/>
        <label>1</label>
    </ligand>
</feature>
<dbReference type="GO" id="GO:0051537">
    <property type="term" value="F:2 iron, 2 sulfur cluster binding"/>
    <property type="evidence" value="ECO:0007669"/>
    <property type="project" value="UniProtKB-KW"/>
</dbReference>
<dbReference type="InParanoid" id="A0A194XCK5"/>
<feature type="binding site" evidence="20">
    <location>
        <position position="120"/>
    </location>
    <ligand>
        <name>[2Fe-2S] cluster</name>
        <dbReference type="ChEBI" id="CHEBI:190135"/>
        <label>2</label>
    </ligand>
</feature>
<proteinExistence type="inferred from homology"/>
<dbReference type="InterPro" id="IPR000674">
    <property type="entry name" value="Ald_Oxase/Xan_DH_a/b"/>
</dbReference>
<feature type="binding site" evidence="20">
    <location>
        <position position="53"/>
    </location>
    <ligand>
        <name>[2Fe-2S] cluster</name>
        <dbReference type="ChEBI" id="CHEBI:190135"/>
        <label>1</label>
    </ligand>
</feature>
<dbReference type="InterPro" id="IPR012675">
    <property type="entry name" value="Beta-grasp_dom_sf"/>
</dbReference>
<dbReference type="Pfam" id="PF20256">
    <property type="entry name" value="MoCoBD_2"/>
    <property type="match status" value="1"/>
</dbReference>
<feature type="binding site" evidence="19">
    <location>
        <position position="551"/>
    </location>
    <ligand>
        <name>FAD</name>
        <dbReference type="ChEBI" id="CHEBI:57692"/>
    </ligand>
</feature>
<dbReference type="InterPro" id="IPR036010">
    <property type="entry name" value="2Fe-2S_ferredoxin-like_sf"/>
</dbReference>
<dbReference type="FunFam" id="3.30.43.10:FF:000001">
    <property type="entry name" value="Xanthine dehydrogenase/oxidase"/>
    <property type="match status" value="1"/>
</dbReference>
<organism evidence="24 25">
    <name type="scientific">Mollisia scopiformis</name>
    <name type="common">Conifer needle endophyte fungus</name>
    <name type="synonym">Phialocephala scopiformis</name>
    <dbReference type="NCBI Taxonomy" id="149040"/>
    <lineage>
        <taxon>Eukaryota</taxon>
        <taxon>Fungi</taxon>
        <taxon>Dikarya</taxon>
        <taxon>Ascomycota</taxon>
        <taxon>Pezizomycotina</taxon>
        <taxon>Leotiomycetes</taxon>
        <taxon>Helotiales</taxon>
        <taxon>Mollisiaceae</taxon>
        <taxon>Mollisia</taxon>
    </lineage>
</organism>
<evidence type="ECO:0000256" key="11">
    <source>
        <dbReference type="ARBA" id="ARBA00023004"/>
    </source>
</evidence>
<dbReference type="SUPFAM" id="SSF55447">
    <property type="entry name" value="CO dehydrogenase flavoprotein C-terminal domain-like"/>
    <property type="match status" value="1"/>
</dbReference>
<keyword evidence="14" id="KW-0576">Peroxisome</keyword>
<dbReference type="OrthoDB" id="8300278at2759"/>
<dbReference type="SUPFAM" id="SSF54292">
    <property type="entry name" value="2Fe-2S ferredoxin-like"/>
    <property type="match status" value="1"/>
</dbReference>
<dbReference type="STRING" id="149040.A0A194XCK5"/>
<evidence type="ECO:0000256" key="21">
    <source>
        <dbReference type="SAM" id="MobiDB-lite"/>
    </source>
</evidence>
<dbReference type="SUPFAM" id="SSF56176">
    <property type="entry name" value="FAD-binding/transporter-associated domain-like"/>
    <property type="match status" value="1"/>
</dbReference>
<keyword evidence="5 20" id="KW-0500">Molybdenum</keyword>
<dbReference type="FunFam" id="3.30.365.10:FF:000004">
    <property type="entry name" value="Xanthine dehydrogenase oxidase"/>
    <property type="match status" value="1"/>
</dbReference>
<dbReference type="SMART" id="SM01092">
    <property type="entry name" value="CO_deh_flav_C"/>
    <property type="match status" value="1"/>
</dbReference>
<evidence type="ECO:0000256" key="7">
    <source>
        <dbReference type="ARBA" id="ARBA00022714"/>
    </source>
</evidence>
<reference evidence="24 25" key="1">
    <citation type="submission" date="2015-10" db="EMBL/GenBank/DDBJ databases">
        <title>Full genome of DAOMC 229536 Phialocephala scopiformis, a fungal endophyte of spruce producing the potent anti-insectan compound rugulosin.</title>
        <authorList>
            <consortium name="DOE Joint Genome Institute"/>
            <person name="Walker A.K."/>
            <person name="Frasz S.L."/>
            <person name="Seifert K.A."/>
            <person name="Miller J.D."/>
            <person name="Mondo S.J."/>
            <person name="Labutti K."/>
            <person name="Lipzen A."/>
            <person name="Dockter R."/>
            <person name="Kennedy M."/>
            <person name="Grigoriev I.V."/>
            <person name="Spatafora J.W."/>
        </authorList>
    </citation>
    <scope>NUCLEOTIDE SEQUENCE [LARGE SCALE GENOMIC DNA]</scope>
    <source>
        <strain evidence="24 25">CBS 120377</strain>
    </source>
</reference>
<feature type="region of interest" description="Disordered" evidence="21">
    <location>
        <begin position="226"/>
        <end position="319"/>
    </location>
</feature>
<comment type="cofactor">
    <cofactor evidence="15">
        <name>[2Fe-2S] cluster</name>
        <dbReference type="ChEBI" id="CHEBI:190135"/>
    </cofactor>
</comment>
<feature type="binding site" evidence="20">
    <location>
        <position position="58"/>
    </location>
    <ligand>
        <name>[2Fe-2S] cluster</name>
        <dbReference type="ChEBI" id="CHEBI:190135"/>
        <label>1</label>
    </ligand>
</feature>
<evidence type="ECO:0000256" key="13">
    <source>
        <dbReference type="ARBA" id="ARBA00023027"/>
    </source>
</evidence>
<evidence type="ECO:0000256" key="6">
    <source>
        <dbReference type="ARBA" id="ARBA00022630"/>
    </source>
</evidence>
<feature type="binding site" evidence="19">
    <location>
        <position position="464"/>
    </location>
    <ligand>
        <name>FAD</name>
        <dbReference type="ChEBI" id="CHEBI:57692"/>
    </ligand>
</feature>
<dbReference type="GO" id="GO:0004854">
    <property type="term" value="F:xanthine dehydrogenase activity"/>
    <property type="evidence" value="ECO:0007669"/>
    <property type="project" value="UniProtKB-EC"/>
</dbReference>
<dbReference type="SMART" id="SM01008">
    <property type="entry name" value="Ald_Xan_dh_C"/>
    <property type="match status" value="1"/>
</dbReference>
<dbReference type="Pfam" id="PF00111">
    <property type="entry name" value="Fer2"/>
    <property type="match status" value="1"/>
</dbReference>
<feature type="compositionally biased region" description="Low complexity" evidence="21">
    <location>
        <begin position="251"/>
        <end position="265"/>
    </location>
</feature>
<gene>
    <name evidence="24" type="ORF">LY89DRAFT_706582</name>
</gene>
<evidence type="ECO:0000256" key="4">
    <source>
        <dbReference type="ARBA" id="ARBA00013123"/>
    </source>
</evidence>
<keyword evidence="7 20" id="KW-0001">2Fe-2S</keyword>
<dbReference type="Pfam" id="PF00941">
    <property type="entry name" value="FAD_binding_5"/>
    <property type="match status" value="1"/>
</dbReference>
<dbReference type="SUPFAM" id="SSF47741">
    <property type="entry name" value="CO dehydrogenase ISP C-domain like"/>
    <property type="match status" value="1"/>
</dbReference>
<comment type="catalytic activity">
    <reaction evidence="17">
        <text>hypoxanthine + NAD(+) + H2O = xanthine + NADH + H(+)</text>
        <dbReference type="Rhea" id="RHEA:24670"/>
        <dbReference type="ChEBI" id="CHEBI:15377"/>
        <dbReference type="ChEBI" id="CHEBI:15378"/>
        <dbReference type="ChEBI" id="CHEBI:17368"/>
        <dbReference type="ChEBI" id="CHEBI:17712"/>
        <dbReference type="ChEBI" id="CHEBI:57540"/>
        <dbReference type="ChEBI" id="CHEBI:57945"/>
        <dbReference type="EC" id="1.17.1.4"/>
    </reaction>
</comment>
<dbReference type="SUPFAM" id="SSF54665">
    <property type="entry name" value="CO dehydrogenase molybdoprotein N-domain-like"/>
    <property type="match status" value="1"/>
</dbReference>
<evidence type="ECO:0000256" key="1">
    <source>
        <dbReference type="ARBA" id="ARBA00001974"/>
    </source>
</evidence>
<name>A0A194XCK5_MOLSC</name>
<keyword evidence="9 19" id="KW-0274">FAD</keyword>
<feature type="domain" description="FAD-binding PCMH-type" evidence="23">
    <location>
        <begin position="348"/>
        <end position="541"/>
    </location>
</feature>
<dbReference type="Gene3D" id="3.30.465.10">
    <property type="match status" value="1"/>
</dbReference>
<evidence type="ECO:0000256" key="9">
    <source>
        <dbReference type="ARBA" id="ARBA00022827"/>
    </source>
</evidence>
<protein>
    <recommendedName>
        <fullName evidence="4">xanthine dehydrogenase</fullName>
        <ecNumber evidence="4">1.17.1.4</ecNumber>
    </recommendedName>
</protein>
<dbReference type="Pfam" id="PF02738">
    <property type="entry name" value="MoCoBD_1"/>
    <property type="match status" value="1"/>
</dbReference>
<dbReference type="Gene3D" id="3.90.1170.50">
    <property type="entry name" value="Aldehyde oxidase/xanthine dehydrogenase, a/b hammerhead"/>
    <property type="match status" value="1"/>
</dbReference>
<dbReference type="Gene3D" id="3.10.20.30">
    <property type="match status" value="1"/>
</dbReference>
<keyword evidence="6" id="KW-0285">Flavoprotein</keyword>
<dbReference type="FunFam" id="3.30.365.10:FF:000002">
    <property type="entry name" value="Xanthine dehydrogenase oxidase"/>
    <property type="match status" value="1"/>
</dbReference>
<dbReference type="InterPro" id="IPR005107">
    <property type="entry name" value="CO_DH_flav_C"/>
</dbReference>
<dbReference type="EC" id="1.17.1.4" evidence="4"/>
<evidence type="ECO:0000256" key="12">
    <source>
        <dbReference type="ARBA" id="ARBA00023014"/>
    </source>
</evidence>
<dbReference type="PROSITE" id="PS00559">
    <property type="entry name" value="MOLYBDOPTERIN_EUK"/>
    <property type="match status" value="1"/>
</dbReference>
<dbReference type="GeneID" id="28827262"/>
<dbReference type="KEGG" id="psco:LY89DRAFT_706582"/>
<dbReference type="InterPro" id="IPR022407">
    <property type="entry name" value="OxRdtase_Mopterin_BS"/>
</dbReference>
<comment type="cofactor">
    <cofactor evidence="20">
        <name>[2Fe-2S] cluster</name>
        <dbReference type="ChEBI" id="CHEBI:190135"/>
    </cofactor>
    <text evidence="20">Binds 2 [2Fe-2S] clusters.</text>
</comment>
<dbReference type="InterPro" id="IPR036884">
    <property type="entry name" value="2Fe-2S-bd_dom_sf"/>
</dbReference>
<dbReference type="EMBL" id="KQ947413">
    <property type="protein sequence ID" value="KUJ17908.1"/>
    <property type="molecule type" value="Genomic_DNA"/>
</dbReference>
<comment type="catalytic activity">
    <reaction evidence="16">
        <text>xanthine + NAD(+) + H2O = urate + NADH + H(+)</text>
        <dbReference type="Rhea" id="RHEA:16669"/>
        <dbReference type="ChEBI" id="CHEBI:15377"/>
        <dbReference type="ChEBI" id="CHEBI:15378"/>
        <dbReference type="ChEBI" id="CHEBI:17712"/>
        <dbReference type="ChEBI" id="CHEBI:17775"/>
        <dbReference type="ChEBI" id="CHEBI:57540"/>
        <dbReference type="ChEBI" id="CHEBI:57945"/>
        <dbReference type="EC" id="1.17.1.4"/>
    </reaction>
</comment>
<dbReference type="FunFam" id="3.10.20.30:FF:000012">
    <property type="entry name" value="Xanthine dehydrogenase/oxidase"/>
    <property type="match status" value="1"/>
</dbReference>
<comment type="cofactor">
    <cofactor evidence="1 19">
        <name>FAD</name>
        <dbReference type="ChEBI" id="CHEBI:57692"/>
    </cofactor>
</comment>
<comment type="subcellular location">
    <subcellularLocation>
        <location evidence="2">Peroxisome</location>
    </subcellularLocation>
</comment>
<keyword evidence="10" id="KW-0560">Oxidoreductase</keyword>
<keyword evidence="12 20" id="KW-0411">Iron-sulfur</keyword>
<evidence type="ECO:0000256" key="20">
    <source>
        <dbReference type="PIRSR" id="PIRSR000127-3"/>
    </source>
</evidence>
<keyword evidence="25" id="KW-1185">Reference proteome</keyword>
<keyword evidence="11 20" id="KW-0408">Iron</keyword>
<dbReference type="FunFam" id="3.30.365.10:FF:000003">
    <property type="entry name" value="Aldehyde oxidase 1"/>
    <property type="match status" value="1"/>
</dbReference>
<dbReference type="RefSeq" id="XP_018072263.1">
    <property type="nucleotide sequence ID" value="XM_018217536.1"/>
</dbReference>
<dbReference type="InterPro" id="IPR037165">
    <property type="entry name" value="AldOxase/xan_DH_Mopterin-bd_sf"/>
</dbReference>
<dbReference type="PROSITE" id="PS51387">
    <property type="entry name" value="FAD_PCMH"/>
    <property type="match status" value="1"/>
</dbReference>
<dbReference type="InterPro" id="IPR002888">
    <property type="entry name" value="2Fe-2S-bd"/>
</dbReference>
<dbReference type="InterPro" id="IPR046867">
    <property type="entry name" value="AldOxase/xan_DH_MoCoBD2"/>
</dbReference>
<feature type="binding site" evidence="19">
    <location>
        <begin position="474"/>
        <end position="478"/>
    </location>
    <ligand>
        <name>FAD</name>
        <dbReference type="ChEBI" id="CHEBI:57692"/>
    </ligand>
</feature>
<dbReference type="InterPro" id="IPR036856">
    <property type="entry name" value="Ald_Oxase/Xan_DH_a/b_sf"/>
</dbReference>
<feature type="binding site" evidence="19">
    <location>
        <position position="487"/>
    </location>
    <ligand>
        <name>FAD</name>
        <dbReference type="ChEBI" id="CHEBI:57692"/>
    </ligand>
</feature>
<dbReference type="InterPro" id="IPR016167">
    <property type="entry name" value="FAD-bd_PCMH_sub1"/>
</dbReference>
<dbReference type="Gene3D" id="1.10.150.120">
    <property type="entry name" value="[2Fe-2S]-binding domain"/>
    <property type="match status" value="1"/>
</dbReference>
<evidence type="ECO:0000256" key="3">
    <source>
        <dbReference type="ARBA" id="ARBA00006849"/>
    </source>
</evidence>
<feature type="binding site" evidence="20">
    <location>
        <position position="921"/>
    </location>
    <ligand>
        <name>Mo-molybdopterin</name>
        <dbReference type="ChEBI" id="CHEBI:71302"/>
    </ligand>
    <ligandPart>
        <name>Mo</name>
        <dbReference type="ChEBI" id="CHEBI:28685"/>
    </ligandPart>
</feature>
<evidence type="ECO:0000256" key="18">
    <source>
        <dbReference type="PIRSR" id="PIRSR000127-1"/>
    </source>
</evidence>
<dbReference type="InterPro" id="IPR016166">
    <property type="entry name" value="FAD-bd_PCMH"/>
</dbReference>
<comment type="cofactor">
    <cofactor evidence="20">
        <name>Mo-molybdopterin</name>
        <dbReference type="ChEBI" id="CHEBI:71302"/>
    </cofactor>
    <text evidence="20">Binds 1 Mo-molybdopterin (Mo-MPT) cofactor per subunit.</text>
</comment>
<comment type="similarity">
    <text evidence="3">Belongs to the xanthine dehydrogenase family.</text>
</comment>
<dbReference type="GO" id="GO:0005506">
    <property type="term" value="F:iron ion binding"/>
    <property type="evidence" value="ECO:0007669"/>
    <property type="project" value="InterPro"/>
</dbReference>
<dbReference type="Proteomes" id="UP000070700">
    <property type="component" value="Unassembled WGS sequence"/>
</dbReference>
<dbReference type="Gene3D" id="3.30.390.50">
    <property type="entry name" value="CO dehydrogenase flavoprotein, C-terminal domain"/>
    <property type="match status" value="1"/>
</dbReference>
<evidence type="ECO:0000256" key="17">
    <source>
        <dbReference type="ARBA" id="ARBA00049517"/>
    </source>
</evidence>
<dbReference type="InterPro" id="IPR036683">
    <property type="entry name" value="CO_DH_flav_C_dom_sf"/>
</dbReference>
<feature type="active site" description="Proton acceptor" evidence="18">
    <location>
        <position position="1393"/>
    </location>
</feature>
<keyword evidence="8 20" id="KW-0479">Metal-binding</keyword>
<evidence type="ECO:0000256" key="10">
    <source>
        <dbReference type="ARBA" id="ARBA00023002"/>
    </source>
</evidence>
<dbReference type="InterPro" id="IPR016208">
    <property type="entry name" value="Ald_Oxase/xanthine_DH-like"/>
</dbReference>
<dbReference type="GO" id="GO:0005777">
    <property type="term" value="C:peroxisome"/>
    <property type="evidence" value="ECO:0007669"/>
    <property type="project" value="UniProtKB-SubCell"/>
</dbReference>
<dbReference type="GO" id="GO:0071949">
    <property type="term" value="F:FAD binding"/>
    <property type="evidence" value="ECO:0007669"/>
    <property type="project" value="InterPro"/>
</dbReference>
<feature type="binding site" evidence="20">
    <location>
        <position position="1204"/>
    </location>
    <ligand>
        <name>Mo-molybdopterin</name>
        <dbReference type="ChEBI" id="CHEBI:71302"/>
    </ligand>
    <ligandPart>
        <name>Mo</name>
        <dbReference type="ChEBI" id="CHEBI:28685"/>
    </ligandPart>
</feature>
<evidence type="ECO:0000259" key="23">
    <source>
        <dbReference type="PROSITE" id="PS51387"/>
    </source>
</evidence>
<dbReference type="InterPro" id="IPR036318">
    <property type="entry name" value="FAD-bd_PCMH-like_sf"/>
</dbReference>
<dbReference type="Gene3D" id="3.30.43.10">
    <property type="entry name" value="Uridine Diphospho-n-acetylenolpyruvylglucosamine Reductase, domain 2"/>
    <property type="match status" value="1"/>
</dbReference>
<dbReference type="FunFam" id="3.30.365.10:FF:000001">
    <property type="entry name" value="Xanthine dehydrogenase oxidase"/>
    <property type="match status" value="1"/>
</dbReference>
<accession>A0A194XCK5</accession>
<dbReference type="InterPro" id="IPR016169">
    <property type="entry name" value="FAD-bd_PCMH_sub2"/>
</dbReference>
<evidence type="ECO:0000256" key="19">
    <source>
        <dbReference type="PIRSR" id="PIRSR000127-2"/>
    </source>
</evidence>
<feature type="binding site" evidence="20">
    <location>
        <position position="166"/>
    </location>
    <ligand>
        <name>[2Fe-2S] cluster</name>
        <dbReference type="ChEBI" id="CHEBI:190135"/>
        <label>2</label>
    </ligand>
</feature>
<evidence type="ECO:0000313" key="25">
    <source>
        <dbReference type="Proteomes" id="UP000070700"/>
    </source>
</evidence>
<dbReference type="InterPro" id="IPR002346">
    <property type="entry name" value="Mopterin_DH_FAD-bd"/>
</dbReference>
<evidence type="ECO:0000256" key="5">
    <source>
        <dbReference type="ARBA" id="ARBA00022505"/>
    </source>
</evidence>
<evidence type="ECO:0000256" key="15">
    <source>
        <dbReference type="ARBA" id="ARBA00034078"/>
    </source>
</evidence>
<dbReference type="Pfam" id="PF01799">
    <property type="entry name" value="Fer2_2"/>
    <property type="match status" value="1"/>
</dbReference>
<feature type="binding site" evidence="19">
    <location>
        <position position="925"/>
    </location>
    <ligand>
        <name>substrate</name>
    </ligand>
</feature>
<dbReference type="SUPFAM" id="SSF56003">
    <property type="entry name" value="Molybdenum cofactor-binding domain"/>
    <property type="match status" value="1"/>
</dbReference>
<dbReference type="FunFam" id="3.30.465.10:FF:000004">
    <property type="entry name" value="Xanthine dehydrogenase/oxidase"/>
    <property type="match status" value="1"/>
</dbReference>
<sequence>MELTSNIQSVFKRSTLDFYLNGTKIELREPHPQWTLLDFIRSQHGLKGTKLGCGEGGCGACTVVLQTLDRGKVKHLAVNACLFPLIGVIGKHVITVEGLGNIDNPHPLQERMAKLHGSQCGFCTPGIVMSLYALIRNSYDPVSKKFNLSENDIEMEGHLDGNLCRCTGYKPVLEAAKTFVTQDLKGQIAIPDGIDVELEPHESSSDWHYRSESNLNAPIVSNVSCGRPGGCCRDPPKTKEKDSSSDESSKLSDASSEVETTSESSVPDDNENEIPIDGASYGKPMKSREKDPANGTTVVGTKATSGLDAPPPKTKEGYPQITFIPYSPDTELIFPPALKKYQHQALLFGNETHVWLRPVTMEQLLLIKDAYPEAKMVGGASEVQVEIRFKNSSFPISVYVNDVEELRGLENNYDVIENLDSIIEVILGANASLTEVERICKDLSLKLGKRGTVLEAARKQLRYFAGRQIRNVASLAGNIATASPISDMNPVLLAAGATLTAQSKANGKMTLPMSTFFTAYRKTTLPPDAVITHIHIPLPAPGVKEITKAYKQAKRKDDDIAIVTAAFRVRIDDEGLVSDVSLAYGGMAPKTIEARATIEVLKGRKWHSSATLQGTMSSLAQEFNLKFGVPGGMATYRRTLAMSMFFRFWHETIAGFGLGKVDPSLVQEIHRSISTGHRDNYNPHEQRVVGKQVPHLSALKQNTGEAQYIDDMPKADRELYGAMVLSSRAHAKLVEVDWSPALGPGLAVGYVDKHDIAPEANLWGSVVKDEPFFADGEVFSHGQPIGLVFAETALQAQAAARAVKVVYEDLPTILTIDEAIQAKSFFKHGKILKKGIALEDRMDDVWSKCDQVFEGTTRMGGQEHFYLETNSALVIPNREEKSFEVWSSTQNTMETQEFVAQVTGVPSNRVNARVKRLGGAFGGKESRSVQLACLLAVAAKKSNRPIRCMLNRDDDMMTSGQRHPVQARWKVGVKKDGTLIALEADVYDNAGYSQDMSGAVMDRCCTHLENCYEIPHVLIRGHVCKTNTHSNTAFRGFGGPQAMFITESFMSAVAEGLDIPIDDLRWKNLYKEGQLTPFLQKIDEDWHVPMLLEQVRKEVNYDARIAAIEKFNSENIWKKRGISMIPTKFGLSFATALHLNQAGASVKIYADGSILLHHGGTEMGQGLYTKMCQVAAQELNVPLDAIFTQDTTTYQIANASPTAASSGSDLNGMAVKDACDQLNERLKPLREKYGQDAPMKTLAHAAYLERVNLAANGFWKMPKIGYVWGNYDAKTVKPMYYYFTQGVAVSEVELDVLTGDHTVLRTDIKMDIGRSINPAIDYGQIEGAFVQGQGLFTMEETLWTRDGQLATRGPGTYKIPGFSDIPQEFNVSFLQGVSWHHLRSIQSSKGVGEPPLFLGATVLFALREAVKSARRDNGVEEPLVLDSPATAERLRLAIGDEILKKGMVVPEEGETNFFVAVA</sequence>
<dbReference type="InterPro" id="IPR001041">
    <property type="entry name" value="2Fe-2S_ferredoxin-type"/>
</dbReference>
<evidence type="ECO:0000256" key="16">
    <source>
        <dbReference type="ARBA" id="ARBA00049017"/>
    </source>
</evidence>
<dbReference type="PROSITE" id="PS00197">
    <property type="entry name" value="2FE2S_FER_1"/>
    <property type="match status" value="1"/>
</dbReference>
<dbReference type="InterPro" id="IPR008274">
    <property type="entry name" value="AldOxase/xan_DH_MoCoBD1"/>
</dbReference>
<dbReference type="Pfam" id="PF03450">
    <property type="entry name" value="CO_deh_flav_C"/>
    <property type="match status" value="1"/>
</dbReference>
<feature type="compositionally biased region" description="Basic and acidic residues" evidence="21">
    <location>
        <begin position="234"/>
        <end position="250"/>
    </location>
</feature>
<dbReference type="InterPro" id="IPR006058">
    <property type="entry name" value="2Fe2S_fd_BS"/>
</dbReference>
<feature type="binding site" evidence="19">
    <location>
        <position position="1003"/>
    </location>
    <ligand>
        <name>substrate</name>
    </ligand>
</feature>